<dbReference type="GO" id="GO:0046872">
    <property type="term" value="F:metal ion binding"/>
    <property type="evidence" value="ECO:0007669"/>
    <property type="project" value="UniProtKB-KW"/>
</dbReference>
<comment type="caution">
    <text evidence="14">The sequence shown here is derived from an EMBL/GenBank/DDBJ whole genome shotgun (WGS) entry which is preliminary data.</text>
</comment>
<keyword evidence="10" id="KW-0443">Lipid metabolism</keyword>
<keyword evidence="3" id="KW-0444">Lipid biosynthesis</keyword>
<dbReference type="Pfam" id="PF00781">
    <property type="entry name" value="DAGK_cat"/>
    <property type="match status" value="1"/>
</dbReference>
<dbReference type="InterPro" id="IPR045540">
    <property type="entry name" value="YegS/DAGK_C"/>
</dbReference>
<evidence type="ECO:0000313" key="15">
    <source>
        <dbReference type="Proteomes" id="UP000076976"/>
    </source>
</evidence>
<dbReference type="EMBL" id="LQZG01000003">
    <property type="protein sequence ID" value="OAB87066.1"/>
    <property type="molecule type" value="Genomic_DNA"/>
</dbReference>
<evidence type="ECO:0000256" key="8">
    <source>
        <dbReference type="ARBA" id="ARBA00022840"/>
    </source>
</evidence>
<sequence>MSSRRIGLLVNPTAGKNAGARVGSTVADLLERGGAEVVDLTGLDARRAEAKARRAVRDGEVDTLVVAGGDGAVGLGVNICAETEVPLGVVAVGTGNDNARELGLPVRDVGAAVERVLHGSARAVDLGRVRSTDGSQERWYLGVLCGGFDALVNERANTMRWPRGPARYNLAIARELPTFAPIPYTLTLDGEVSHPRAMLVCVGNGRAYGGGMRVTPDADMADGLLDVLVVDEISVPELLRVFPKVFRGAHLGHPAVSVHRARSVRLDAPGVVAYADGERLYPLPVDVDVVPGAVRILI</sequence>
<dbReference type="NCBIfam" id="TIGR00147">
    <property type="entry name" value="YegS/Rv2252/BmrU family lipid kinase"/>
    <property type="match status" value="1"/>
</dbReference>
<evidence type="ECO:0000256" key="4">
    <source>
        <dbReference type="ARBA" id="ARBA00022679"/>
    </source>
</evidence>
<dbReference type="InterPro" id="IPR016064">
    <property type="entry name" value="NAD/diacylglycerol_kinase_sf"/>
</dbReference>
<evidence type="ECO:0000256" key="1">
    <source>
        <dbReference type="ARBA" id="ARBA00001946"/>
    </source>
</evidence>
<keyword evidence="5" id="KW-0479">Metal-binding</keyword>
<dbReference type="Gene3D" id="3.40.50.10330">
    <property type="entry name" value="Probable inorganic polyphosphate/atp-NAD kinase, domain 1"/>
    <property type="match status" value="1"/>
</dbReference>
<evidence type="ECO:0000256" key="3">
    <source>
        <dbReference type="ARBA" id="ARBA00022516"/>
    </source>
</evidence>
<comment type="cofactor">
    <cofactor evidence="1">
        <name>Mg(2+)</name>
        <dbReference type="ChEBI" id="CHEBI:18420"/>
    </cofactor>
</comment>
<comment type="similarity">
    <text evidence="2">Belongs to the diacylglycerol/lipid kinase family.</text>
</comment>
<keyword evidence="11" id="KW-0594">Phospholipid biosynthesis</keyword>
<organism evidence="14 15">
    <name type="scientific">Janibacter melonis</name>
    <dbReference type="NCBI Taxonomy" id="262209"/>
    <lineage>
        <taxon>Bacteria</taxon>
        <taxon>Bacillati</taxon>
        <taxon>Actinomycetota</taxon>
        <taxon>Actinomycetes</taxon>
        <taxon>Micrococcales</taxon>
        <taxon>Intrasporangiaceae</taxon>
        <taxon>Janibacter</taxon>
    </lineage>
</organism>
<evidence type="ECO:0000256" key="5">
    <source>
        <dbReference type="ARBA" id="ARBA00022723"/>
    </source>
</evidence>
<dbReference type="Gene3D" id="2.60.200.40">
    <property type="match status" value="1"/>
</dbReference>
<evidence type="ECO:0000256" key="7">
    <source>
        <dbReference type="ARBA" id="ARBA00022777"/>
    </source>
</evidence>
<dbReference type="GO" id="GO:0005886">
    <property type="term" value="C:plasma membrane"/>
    <property type="evidence" value="ECO:0007669"/>
    <property type="project" value="TreeGrafter"/>
</dbReference>
<dbReference type="PROSITE" id="PS50146">
    <property type="entry name" value="DAGK"/>
    <property type="match status" value="1"/>
</dbReference>
<dbReference type="InterPro" id="IPR005218">
    <property type="entry name" value="Diacylglycerol/lipid_kinase"/>
</dbReference>
<accession>A0A176QBM0</accession>
<evidence type="ECO:0000256" key="11">
    <source>
        <dbReference type="ARBA" id="ARBA00023209"/>
    </source>
</evidence>
<dbReference type="RefSeq" id="WP_068275795.1">
    <property type="nucleotide sequence ID" value="NZ_LQZG01000003.1"/>
</dbReference>
<gene>
    <name evidence="14" type="ORF">AWH69_11885</name>
</gene>
<evidence type="ECO:0000256" key="6">
    <source>
        <dbReference type="ARBA" id="ARBA00022741"/>
    </source>
</evidence>
<reference evidence="14 15" key="1">
    <citation type="submission" date="2016-01" db="EMBL/GenBank/DDBJ databases">
        <title>Janibacter melonis strain CD11_4 genome sequencing and assembly.</title>
        <authorList>
            <person name="Nair G.R."/>
            <person name="Kaur G."/>
            <person name="Chander A.M."/>
            <person name="Mayilraj S."/>
        </authorList>
    </citation>
    <scope>NUCLEOTIDE SEQUENCE [LARGE SCALE GENOMIC DNA]</scope>
    <source>
        <strain evidence="14 15">CD11-4</strain>
    </source>
</reference>
<dbReference type="STRING" id="262209.AWH69_11885"/>
<proteinExistence type="inferred from homology"/>
<dbReference type="GO" id="GO:0004143">
    <property type="term" value="F:ATP-dependent diacylglycerol kinase activity"/>
    <property type="evidence" value="ECO:0007669"/>
    <property type="project" value="TreeGrafter"/>
</dbReference>
<keyword evidence="4" id="KW-0808">Transferase</keyword>
<dbReference type="InterPro" id="IPR017438">
    <property type="entry name" value="ATP-NAD_kinase_N"/>
</dbReference>
<dbReference type="InterPro" id="IPR050187">
    <property type="entry name" value="Lipid_Phosphate_FormReg"/>
</dbReference>
<dbReference type="GO" id="GO:0008654">
    <property type="term" value="P:phospholipid biosynthetic process"/>
    <property type="evidence" value="ECO:0007669"/>
    <property type="project" value="UniProtKB-KW"/>
</dbReference>
<dbReference type="NCBIfam" id="NF008882">
    <property type="entry name" value="PRK11914.1"/>
    <property type="match status" value="1"/>
</dbReference>
<keyword evidence="12" id="KW-1208">Phospholipid metabolism</keyword>
<evidence type="ECO:0000256" key="9">
    <source>
        <dbReference type="ARBA" id="ARBA00022842"/>
    </source>
</evidence>
<keyword evidence="9" id="KW-0460">Magnesium</keyword>
<evidence type="ECO:0000256" key="2">
    <source>
        <dbReference type="ARBA" id="ARBA00005983"/>
    </source>
</evidence>
<dbReference type="GO" id="GO:0005524">
    <property type="term" value="F:ATP binding"/>
    <property type="evidence" value="ECO:0007669"/>
    <property type="project" value="UniProtKB-KW"/>
</dbReference>
<evidence type="ECO:0000256" key="10">
    <source>
        <dbReference type="ARBA" id="ARBA00023098"/>
    </source>
</evidence>
<keyword evidence="8" id="KW-0067">ATP-binding</keyword>
<keyword evidence="15" id="KW-1185">Reference proteome</keyword>
<evidence type="ECO:0000313" key="14">
    <source>
        <dbReference type="EMBL" id="OAB87066.1"/>
    </source>
</evidence>
<dbReference type="PANTHER" id="PTHR12358">
    <property type="entry name" value="SPHINGOSINE KINASE"/>
    <property type="match status" value="1"/>
</dbReference>
<dbReference type="AlphaFoldDB" id="A0A176QBM0"/>
<dbReference type="SUPFAM" id="SSF111331">
    <property type="entry name" value="NAD kinase/diacylglycerol kinase-like"/>
    <property type="match status" value="1"/>
</dbReference>
<dbReference type="InterPro" id="IPR001206">
    <property type="entry name" value="Diacylglycerol_kinase_cat_dom"/>
</dbReference>
<evidence type="ECO:0000256" key="12">
    <source>
        <dbReference type="ARBA" id="ARBA00023264"/>
    </source>
</evidence>
<dbReference type="Proteomes" id="UP000076976">
    <property type="component" value="Unassembled WGS sequence"/>
</dbReference>
<dbReference type="Pfam" id="PF19279">
    <property type="entry name" value="YegS_C"/>
    <property type="match status" value="1"/>
</dbReference>
<dbReference type="PANTHER" id="PTHR12358:SF106">
    <property type="entry name" value="LIPID KINASE YEGS"/>
    <property type="match status" value="1"/>
</dbReference>
<feature type="domain" description="DAGKc" evidence="13">
    <location>
        <begin position="1"/>
        <end position="133"/>
    </location>
</feature>
<protein>
    <submittedName>
        <fullName evidence="14">Sphingosine kinase</fullName>
    </submittedName>
</protein>
<evidence type="ECO:0000259" key="13">
    <source>
        <dbReference type="PROSITE" id="PS50146"/>
    </source>
</evidence>
<keyword evidence="6" id="KW-0547">Nucleotide-binding</keyword>
<keyword evidence="7 14" id="KW-0418">Kinase</keyword>
<name>A0A176QBM0_9MICO</name>
<dbReference type="SMART" id="SM00046">
    <property type="entry name" value="DAGKc"/>
    <property type="match status" value="1"/>
</dbReference>